<protein>
    <submittedName>
        <fullName evidence="1">3-ketosteroid-delta-1-dehydrogenase</fullName>
    </submittedName>
</protein>
<sequence length="82" mass="9917">MCLSVSEIRRSITGYEEQYDITSTGRIIIKRTNRARHSKGNEYGYKYVHLIKNGERKLYNTFELWHREFGKYYNESQYKGLK</sequence>
<dbReference type="Gene3D" id="3.90.75.20">
    <property type="match status" value="1"/>
</dbReference>
<dbReference type="Proteomes" id="UP000076623">
    <property type="component" value="Chromosome"/>
</dbReference>
<dbReference type="RefSeq" id="WP_066394477.1">
    <property type="nucleotide sequence ID" value="NZ_CP015378.1"/>
</dbReference>
<dbReference type="EMBL" id="CP015378">
    <property type="protein sequence ID" value="ANC77201.1"/>
    <property type="molecule type" value="Genomic_DNA"/>
</dbReference>
<organism evidence="1 2">
    <name type="scientific">Fictibacillus phosphorivorans</name>
    <dbReference type="NCBI Taxonomy" id="1221500"/>
    <lineage>
        <taxon>Bacteria</taxon>
        <taxon>Bacillati</taxon>
        <taxon>Bacillota</taxon>
        <taxon>Bacilli</taxon>
        <taxon>Bacillales</taxon>
        <taxon>Fictibacillaceae</taxon>
        <taxon>Fictibacillus</taxon>
    </lineage>
</organism>
<gene>
    <name evidence="1" type="ORF">ABE65_010455</name>
</gene>
<dbReference type="STRING" id="1221500.ABE65_010455"/>
<name>A0A160IM18_9BACL</name>
<keyword evidence="2" id="KW-1185">Reference proteome</keyword>
<dbReference type="KEGG" id="fpn:ABE65_010455"/>
<dbReference type="InterPro" id="IPR044925">
    <property type="entry name" value="His-Me_finger_sf"/>
</dbReference>
<reference evidence="1 2" key="1">
    <citation type="submission" date="2016-04" db="EMBL/GenBank/DDBJ databases">
        <title>Complete genome sequence of Fictibacillus phosphorivorans G25-29, a strain toxic to nematodes.</title>
        <authorList>
            <person name="Zheng Z."/>
        </authorList>
    </citation>
    <scope>NUCLEOTIDE SEQUENCE [LARGE SCALE GENOMIC DNA]</scope>
    <source>
        <strain evidence="1 2">G25-29</strain>
    </source>
</reference>
<accession>A0A160IM18</accession>
<dbReference type="GO" id="GO:0016788">
    <property type="term" value="F:hydrolase activity, acting on ester bonds"/>
    <property type="evidence" value="ECO:0007669"/>
    <property type="project" value="InterPro"/>
</dbReference>
<dbReference type="AlphaFoldDB" id="A0A160IM18"/>
<proteinExistence type="predicted"/>
<evidence type="ECO:0000313" key="2">
    <source>
        <dbReference type="Proteomes" id="UP000076623"/>
    </source>
</evidence>
<evidence type="ECO:0000313" key="1">
    <source>
        <dbReference type="EMBL" id="ANC77201.1"/>
    </source>
</evidence>
<dbReference type="SUPFAM" id="SSF54060">
    <property type="entry name" value="His-Me finger endonucleases"/>
    <property type="match status" value="1"/>
</dbReference>